<protein>
    <recommendedName>
        <fullName evidence="4">General secretion pathway GspH domain-containing protein</fullName>
    </recommendedName>
</protein>
<sequence>MTHSSSRGLTLIEVLIVVVIMGIMVTISLPNVIRWLHAYRLQAATVKLVNDLQATKLLAILKGKDHQVQIKLAEEGNYYQIVEDPKGIDRIVHSIGRVLLDKEFGGVIIKCCTFPEQNGEITMTFSPRGTSRNGRVILENSAQEQTEIVVYNGRVRVE</sequence>
<comment type="caution">
    <text evidence="2">The sequence shown here is derived from an EMBL/GenBank/DDBJ whole genome shotgun (WGS) entry which is preliminary data.</text>
</comment>
<dbReference type="Gene3D" id="3.30.700.10">
    <property type="entry name" value="Glycoprotein, Type 4 Pilin"/>
    <property type="match status" value="1"/>
</dbReference>
<keyword evidence="1" id="KW-0812">Transmembrane</keyword>
<dbReference type="NCBIfam" id="TIGR02532">
    <property type="entry name" value="IV_pilin_GFxxxE"/>
    <property type="match status" value="1"/>
</dbReference>
<organism evidence="2 3">
    <name type="scientific">candidate division KSB3 bacterium</name>
    <dbReference type="NCBI Taxonomy" id="2044937"/>
    <lineage>
        <taxon>Bacteria</taxon>
        <taxon>candidate division KSB3</taxon>
    </lineage>
</organism>
<dbReference type="InterPro" id="IPR012902">
    <property type="entry name" value="N_methyl_site"/>
</dbReference>
<dbReference type="AlphaFoldDB" id="A0A2G6KBR9"/>
<dbReference type="Proteomes" id="UP000230821">
    <property type="component" value="Unassembled WGS sequence"/>
</dbReference>
<dbReference type="PROSITE" id="PS00409">
    <property type="entry name" value="PROKAR_NTER_METHYL"/>
    <property type="match status" value="1"/>
</dbReference>
<keyword evidence="1" id="KW-1133">Transmembrane helix</keyword>
<gene>
    <name evidence="2" type="ORF">CSA56_14025</name>
</gene>
<dbReference type="InterPro" id="IPR045584">
    <property type="entry name" value="Pilin-like"/>
</dbReference>
<dbReference type="Pfam" id="PF07963">
    <property type="entry name" value="N_methyl"/>
    <property type="match status" value="1"/>
</dbReference>
<accession>A0A2G6KBR9</accession>
<evidence type="ECO:0000313" key="2">
    <source>
        <dbReference type="EMBL" id="PIE32810.1"/>
    </source>
</evidence>
<evidence type="ECO:0000256" key="1">
    <source>
        <dbReference type="SAM" id="Phobius"/>
    </source>
</evidence>
<evidence type="ECO:0008006" key="4">
    <source>
        <dbReference type="Google" id="ProtNLM"/>
    </source>
</evidence>
<name>A0A2G6KBR9_9BACT</name>
<proteinExistence type="predicted"/>
<dbReference type="SUPFAM" id="SSF54523">
    <property type="entry name" value="Pili subunits"/>
    <property type="match status" value="1"/>
</dbReference>
<reference evidence="2 3" key="1">
    <citation type="submission" date="2017-10" db="EMBL/GenBank/DDBJ databases">
        <title>Novel microbial diversity and functional potential in the marine mammal oral microbiome.</title>
        <authorList>
            <person name="Dudek N.K."/>
            <person name="Sun C.L."/>
            <person name="Burstein D."/>
            <person name="Kantor R.S."/>
            <person name="Aliaga Goltsman D.S."/>
            <person name="Bik E.M."/>
            <person name="Thomas B.C."/>
            <person name="Banfield J.F."/>
            <person name="Relman D.A."/>
        </authorList>
    </citation>
    <scope>NUCLEOTIDE SEQUENCE [LARGE SCALE GENOMIC DNA]</scope>
    <source>
        <strain evidence="2">DOLJORAL78_47_16</strain>
    </source>
</reference>
<feature type="transmembrane region" description="Helical" evidence="1">
    <location>
        <begin position="12"/>
        <end position="33"/>
    </location>
</feature>
<keyword evidence="1" id="KW-0472">Membrane</keyword>
<dbReference type="EMBL" id="PDSK01000107">
    <property type="protein sequence ID" value="PIE32810.1"/>
    <property type="molecule type" value="Genomic_DNA"/>
</dbReference>
<evidence type="ECO:0000313" key="3">
    <source>
        <dbReference type="Proteomes" id="UP000230821"/>
    </source>
</evidence>